<feature type="region of interest" description="Disordered" evidence="1">
    <location>
        <begin position="1"/>
        <end position="79"/>
    </location>
</feature>
<dbReference type="PANTHER" id="PTHR36794:SF1">
    <property type="entry name" value="TRANSMEMBRANE PROTEIN"/>
    <property type="match status" value="1"/>
</dbReference>
<feature type="transmembrane region" description="Helical" evidence="2">
    <location>
        <begin position="275"/>
        <end position="293"/>
    </location>
</feature>
<proteinExistence type="predicted"/>
<feature type="compositionally biased region" description="Polar residues" evidence="1">
    <location>
        <begin position="318"/>
        <end position="328"/>
    </location>
</feature>
<evidence type="ECO:0008006" key="5">
    <source>
        <dbReference type="Google" id="ProtNLM"/>
    </source>
</evidence>
<keyword evidence="2" id="KW-0472">Membrane</keyword>
<feature type="region of interest" description="Disordered" evidence="1">
    <location>
        <begin position="315"/>
        <end position="347"/>
    </location>
</feature>
<keyword evidence="4" id="KW-1185">Reference proteome</keyword>
<accession>A0ABQ8GXU2</accession>
<reference evidence="3 4" key="1">
    <citation type="submission" date="2021-02" db="EMBL/GenBank/DDBJ databases">
        <title>Plant Genome Project.</title>
        <authorList>
            <person name="Zhang R.-G."/>
        </authorList>
    </citation>
    <scope>NUCLEOTIDE SEQUENCE [LARGE SCALE GENOMIC DNA]</scope>
    <source>
        <tissue evidence="3">Leaves</tissue>
    </source>
</reference>
<dbReference type="EMBL" id="JAFEMO010000426">
    <property type="protein sequence ID" value="KAH7516874.1"/>
    <property type="molecule type" value="Genomic_DNA"/>
</dbReference>
<keyword evidence="2" id="KW-1133">Transmembrane helix</keyword>
<comment type="caution">
    <text evidence="3">The sequence shown here is derived from an EMBL/GenBank/DDBJ whole genome shotgun (WGS) entry which is preliminary data.</text>
</comment>
<name>A0ABQ8GXU2_9ROSI</name>
<evidence type="ECO:0000256" key="2">
    <source>
        <dbReference type="SAM" id="Phobius"/>
    </source>
</evidence>
<feature type="compositionally biased region" description="Low complexity" evidence="1">
    <location>
        <begin position="1"/>
        <end position="13"/>
    </location>
</feature>
<dbReference type="InterPro" id="IPR007789">
    <property type="entry name" value="DUF688"/>
</dbReference>
<sequence length="347" mass="38023">MDSSPSSSSDQPPKLALYSFPSKGKDPPPQPPPGTLTPPVHAVASVPFQWEEAPGRPRPGCSDESKPRNSVARSLELPPRLVLTDHHQVKVNNSNGSSPTTVLEGPYVARSLSYALSFRKGGSFRSPKVDSSRESRVLFGSSRWVSSSTSTNSSNVKKNEKAAASPHCLTQFSLSAWSPPSPAASLSQPPGSFGAAPPVDFASRVSRDLFFGGLLPRRRSLRVSPRTGLSFLRLMATEQKGEDDQLTTSSQAVGFRKMVEEQYRRTKEHAETYPYVWASYIVVYGGLALWTTYRWRKLRKTEDRVRGLQERLRKLVDSEQSASATGSAQKDPPSGEKTLQSSNKTSK</sequence>
<evidence type="ECO:0000256" key="1">
    <source>
        <dbReference type="SAM" id="MobiDB-lite"/>
    </source>
</evidence>
<dbReference type="Pfam" id="PF05097">
    <property type="entry name" value="DUF688"/>
    <property type="match status" value="1"/>
</dbReference>
<dbReference type="Proteomes" id="UP000827721">
    <property type="component" value="Unassembled WGS sequence"/>
</dbReference>
<gene>
    <name evidence="3" type="ORF">JRO89_XSUnG0157900</name>
</gene>
<keyword evidence="2" id="KW-0812">Transmembrane</keyword>
<organism evidence="3 4">
    <name type="scientific">Xanthoceras sorbifolium</name>
    <dbReference type="NCBI Taxonomy" id="99658"/>
    <lineage>
        <taxon>Eukaryota</taxon>
        <taxon>Viridiplantae</taxon>
        <taxon>Streptophyta</taxon>
        <taxon>Embryophyta</taxon>
        <taxon>Tracheophyta</taxon>
        <taxon>Spermatophyta</taxon>
        <taxon>Magnoliopsida</taxon>
        <taxon>eudicotyledons</taxon>
        <taxon>Gunneridae</taxon>
        <taxon>Pentapetalae</taxon>
        <taxon>rosids</taxon>
        <taxon>malvids</taxon>
        <taxon>Sapindales</taxon>
        <taxon>Sapindaceae</taxon>
        <taxon>Xanthoceroideae</taxon>
        <taxon>Xanthoceras</taxon>
    </lineage>
</organism>
<evidence type="ECO:0000313" key="3">
    <source>
        <dbReference type="EMBL" id="KAH7516874.1"/>
    </source>
</evidence>
<evidence type="ECO:0000313" key="4">
    <source>
        <dbReference type="Proteomes" id="UP000827721"/>
    </source>
</evidence>
<feature type="compositionally biased region" description="Polar residues" evidence="1">
    <location>
        <begin position="337"/>
        <end position="347"/>
    </location>
</feature>
<protein>
    <recommendedName>
        <fullName evidence="5">Transmembrane protein</fullName>
    </recommendedName>
</protein>
<feature type="compositionally biased region" description="Pro residues" evidence="1">
    <location>
        <begin position="27"/>
        <end position="36"/>
    </location>
</feature>
<dbReference type="PANTHER" id="PTHR36794">
    <property type="entry name" value="TRANSMEMBRANE PROTEIN"/>
    <property type="match status" value="1"/>
</dbReference>